<dbReference type="OrthoDB" id="9777873at2"/>
<feature type="domain" description="Glycosyltransferase 2-like" evidence="10">
    <location>
        <begin position="7"/>
        <end position="139"/>
    </location>
</feature>
<dbReference type="GO" id="GO:0005886">
    <property type="term" value="C:plasma membrane"/>
    <property type="evidence" value="ECO:0007669"/>
    <property type="project" value="UniProtKB-SubCell"/>
</dbReference>
<evidence type="ECO:0000256" key="8">
    <source>
        <dbReference type="ARBA" id="ARBA00038120"/>
    </source>
</evidence>
<dbReference type="Pfam" id="PF00535">
    <property type="entry name" value="Glycos_transf_2"/>
    <property type="match status" value="1"/>
</dbReference>
<evidence type="ECO:0000313" key="11">
    <source>
        <dbReference type="EMBL" id="AGZ42677.1"/>
    </source>
</evidence>
<dbReference type="RefSeq" id="WP_023363048.1">
    <property type="nucleotide sequence ID" value="NC_022657.1"/>
</dbReference>
<keyword evidence="3" id="KW-0328">Glycosyltransferase</keyword>
<comment type="function">
    <text evidence="6">Catalyzes the glycosylation of 4,4'-diaponeurosporenoate, i.e. the esterification of glucose at the C1'' position with the carboxyl group of 4,4'-diaponeurosporenic acid, to form glycosyl-4,4'-diaponeurosporenoate. This is a step in the biosynthesis of staphyloxanthin, an orange pigment present in most staphylococci strains.</text>
</comment>
<dbReference type="HOGENOM" id="CLU_025996_17_1_11"/>
<comment type="pathway">
    <text evidence="7">Carotenoid biosynthesis; staphyloxanthin biosynthesis; staphyloxanthin from farnesyl diphosphate: step 4/5.</text>
</comment>
<evidence type="ECO:0000256" key="4">
    <source>
        <dbReference type="ARBA" id="ARBA00022679"/>
    </source>
</evidence>
<keyword evidence="5" id="KW-0472">Membrane</keyword>
<dbReference type="KEGG" id="afs:AFR_22035"/>
<proteinExistence type="inferred from homology"/>
<gene>
    <name evidence="11" type="ORF">AFR_22035</name>
</gene>
<evidence type="ECO:0000256" key="6">
    <source>
        <dbReference type="ARBA" id="ARBA00037281"/>
    </source>
</evidence>
<name>U5W0Y5_9ACTN</name>
<evidence type="ECO:0000259" key="10">
    <source>
        <dbReference type="Pfam" id="PF00535"/>
    </source>
</evidence>
<dbReference type="Gene3D" id="3.90.550.10">
    <property type="entry name" value="Spore Coat Polysaccharide Biosynthesis Protein SpsA, Chain A"/>
    <property type="match status" value="1"/>
</dbReference>
<keyword evidence="4 11" id="KW-0808">Transferase</keyword>
<dbReference type="PANTHER" id="PTHR43646">
    <property type="entry name" value="GLYCOSYLTRANSFERASE"/>
    <property type="match status" value="1"/>
</dbReference>
<comment type="similarity">
    <text evidence="8">Belongs to the glycosyltransferase 2 family. CrtQ subfamily.</text>
</comment>
<dbReference type="GO" id="GO:0016757">
    <property type="term" value="F:glycosyltransferase activity"/>
    <property type="evidence" value="ECO:0007669"/>
    <property type="project" value="UniProtKB-KW"/>
</dbReference>
<dbReference type="EMBL" id="CP006272">
    <property type="protein sequence ID" value="AGZ42677.1"/>
    <property type="molecule type" value="Genomic_DNA"/>
</dbReference>
<sequence length="224" mass="23861">MLKRLAVVVPAHNEEGLLPDCLEAIEAAAGRFEGRTEVVVAADDCDDGTATVAEAAGAEVVRLAARRVGAARAAGFAHALRHGTDGLWLATTDADSLVAPDWLLWHAGHAARGTEVLVGTVGVDDWTPWPVTVRDAYERHYRAALRHVHGANLGCDARAYLRLGGFAAVPHDEDVDFVRRAVAGKLRVRYDAGSPVITSSRRHARAPSGFAAHLADLADEVSLR</sequence>
<evidence type="ECO:0000256" key="1">
    <source>
        <dbReference type="ARBA" id="ARBA00004236"/>
    </source>
</evidence>
<evidence type="ECO:0000256" key="2">
    <source>
        <dbReference type="ARBA" id="ARBA00022475"/>
    </source>
</evidence>
<organism evidence="11 12">
    <name type="scientific">Actinoplanes friuliensis DSM 7358</name>
    <dbReference type="NCBI Taxonomy" id="1246995"/>
    <lineage>
        <taxon>Bacteria</taxon>
        <taxon>Bacillati</taxon>
        <taxon>Actinomycetota</taxon>
        <taxon>Actinomycetes</taxon>
        <taxon>Micromonosporales</taxon>
        <taxon>Micromonosporaceae</taxon>
        <taxon>Actinoplanes</taxon>
    </lineage>
</organism>
<dbReference type="SUPFAM" id="SSF53448">
    <property type="entry name" value="Nucleotide-diphospho-sugar transferases"/>
    <property type="match status" value="1"/>
</dbReference>
<keyword evidence="2" id="KW-1003">Cell membrane</keyword>
<comment type="subcellular location">
    <subcellularLocation>
        <location evidence="1">Cell membrane</location>
    </subcellularLocation>
</comment>
<dbReference type="AlphaFoldDB" id="U5W0Y5"/>
<evidence type="ECO:0000256" key="9">
    <source>
        <dbReference type="ARBA" id="ARBA00040345"/>
    </source>
</evidence>
<dbReference type="Proteomes" id="UP000017746">
    <property type="component" value="Chromosome"/>
</dbReference>
<dbReference type="InterPro" id="IPR001173">
    <property type="entry name" value="Glyco_trans_2-like"/>
</dbReference>
<dbReference type="PANTHER" id="PTHR43646:SF2">
    <property type="entry name" value="GLYCOSYLTRANSFERASE 2-LIKE DOMAIN-CONTAINING PROTEIN"/>
    <property type="match status" value="1"/>
</dbReference>
<dbReference type="PATRIC" id="fig|1246995.3.peg.4466"/>
<accession>U5W0Y5</accession>
<protein>
    <recommendedName>
        <fullName evidence="9">4,4'-diaponeurosporenoate glycosyltransferase</fullName>
    </recommendedName>
</protein>
<dbReference type="eggNOG" id="COG1215">
    <property type="taxonomic scope" value="Bacteria"/>
</dbReference>
<evidence type="ECO:0000313" key="12">
    <source>
        <dbReference type="Proteomes" id="UP000017746"/>
    </source>
</evidence>
<reference evidence="11 12" key="1">
    <citation type="journal article" date="2014" name="J. Biotechnol.">
        <title>Complete genome sequence of the actinobacterium Actinoplanes friuliensis HAG 010964, producer of the lipopeptide antibiotic friulimycin.</title>
        <authorList>
            <person name="Ruckert C."/>
            <person name="Szczepanowski R."/>
            <person name="Albersmeier A."/>
            <person name="Goesmann A."/>
            <person name="Fischer N."/>
            <person name="Steinkamper A."/>
            <person name="Puhler A."/>
            <person name="Biener R."/>
            <person name="Schwartz D."/>
            <person name="Kalinowski J."/>
        </authorList>
    </citation>
    <scope>NUCLEOTIDE SEQUENCE [LARGE SCALE GENOMIC DNA]</scope>
    <source>
        <strain evidence="11 12">DSM 7358</strain>
    </source>
</reference>
<dbReference type="STRING" id="1246995.AFR_22035"/>
<evidence type="ECO:0000256" key="5">
    <source>
        <dbReference type="ARBA" id="ARBA00023136"/>
    </source>
</evidence>
<evidence type="ECO:0000256" key="7">
    <source>
        <dbReference type="ARBA" id="ARBA00037904"/>
    </source>
</evidence>
<keyword evidence="12" id="KW-1185">Reference proteome</keyword>
<dbReference type="InterPro" id="IPR029044">
    <property type="entry name" value="Nucleotide-diphossugar_trans"/>
</dbReference>
<evidence type="ECO:0000256" key="3">
    <source>
        <dbReference type="ARBA" id="ARBA00022676"/>
    </source>
</evidence>